<gene>
    <name evidence="1" type="ORF">DPMN_152682</name>
</gene>
<accession>A0A9D4FK04</accession>
<keyword evidence="2" id="KW-1185">Reference proteome</keyword>
<evidence type="ECO:0000313" key="2">
    <source>
        <dbReference type="Proteomes" id="UP000828390"/>
    </source>
</evidence>
<comment type="caution">
    <text evidence="1">The sequence shown here is derived from an EMBL/GenBank/DDBJ whole genome shotgun (WGS) entry which is preliminary data.</text>
</comment>
<dbReference type="Proteomes" id="UP000828390">
    <property type="component" value="Unassembled WGS sequence"/>
</dbReference>
<protein>
    <submittedName>
        <fullName evidence="1">Uncharacterized protein</fullName>
    </submittedName>
</protein>
<sequence>MMLGREVYAPVELAYPLPPHETQPLPEYVHNLEQSMVSVHEFQTARKCLSRYNAHMKRGHDVRICQNTYRIGDLVYVLNVSGKKSKAKKLWTGSGL</sequence>
<proteinExistence type="predicted"/>
<dbReference type="EMBL" id="JAIWYP010000007">
    <property type="protein sequence ID" value="KAH3799079.1"/>
    <property type="molecule type" value="Genomic_DNA"/>
</dbReference>
<organism evidence="1 2">
    <name type="scientific">Dreissena polymorpha</name>
    <name type="common">Zebra mussel</name>
    <name type="synonym">Mytilus polymorpha</name>
    <dbReference type="NCBI Taxonomy" id="45954"/>
    <lineage>
        <taxon>Eukaryota</taxon>
        <taxon>Metazoa</taxon>
        <taxon>Spiralia</taxon>
        <taxon>Lophotrochozoa</taxon>
        <taxon>Mollusca</taxon>
        <taxon>Bivalvia</taxon>
        <taxon>Autobranchia</taxon>
        <taxon>Heteroconchia</taxon>
        <taxon>Euheterodonta</taxon>
        <taxon>Imparidentia</taxon>
        <taxon>Neoheterodontei</taxon>
        <taxon>Myida</taxon>
        <taxon>Dreissenoidea</taxon>
        <taxon>Dreissenidae</taxon>
        <taxon>Dreissena</taxon>
    </lineage>
</organism>
<reference evidence="1" key="2">
    <citation type="submission" date="2020-11" db="EMBL/GenBank/DDBJ databases">
        <authorList>
            <person name="McCartney M.A."/>
            <person name="Auch B."/>
            <person name="Kono T."/>
            <person name="Mallez S."/>
            <person name="Becker A."/>
            <person name="Gohl D.M."/>
            <person name="Silverstein K.A.T."/>
            <person name="Koren S."/>
            <person name="Bechman K.B."/>
            <person name="Herman A."/>
            <person name="Abrahante J.E."/>
            <person name="Garbe J."/>
        </authorList>
    </citation>
    <scope>NUCLEOTIDE SEQUENCE</scope>
    <source>
        <strain evidence="1">Duluth1</strain>
        <tissue evidence="1">Whole animal</tissue>
    </source>
</reference>
<reference evidence="1" key="1">
    <citation type="journal article" date="2019" name="bioRxiv">
        <title>The Genome of the Zebra Mussel, Dreissena polymorpha: A Resource for Invasive Species Research.</title>
        <authorList>
            <person name="McCartney M.A."/>
            <person name="Auch B."/>
            <person name="Kono T."/>
            <person name="Mallez S."/>
            <person name="Zhang Y."/>
            <person name="Obille A."/>
            <person name="Becker A."/>
            <person name="Abrahante J.E."/>
            <person name="Garbe J."/>
            <person name="Badalamenti J.P."/>
            <person name="Herman A."/>
            <person name="Mangelson H."/>
            <person name="Liachko I."/>
            <person name="Sullivan S."/>
            <person name="Sone E.D."/>
            <person name="Koren S."/>
            <person name="Silverstein K.A.T."/>
            <person name="Beckman K.B."/>
            <person name="Gohl D.M."/>
        </authorList>
    </citation>
    <scope>NUCLEOTIDE SEQUENCE</scope>
    <source>
        <strain evidence="1">Duluth1</strain>
        <tissue evidence="1">Whole animal</tissue>
    </source>
</reference>
<evidence type="ECO:0000313" key="1">
    <source>
        <dbReference type="EMBL" id="KAH3799079.1"/>
    </source>
</evidence>
<name>A0A9D4FK04_DREPO</name>
<dbReference type="AlphaFoldDB" id="A0A9D4FK04"/>